<organism evidence="9 10">
    <name type="scientific">Gemmobacter lutimaris</name>
    <dbReference type="NCBI Taxonomy" id="2306023"/>
    <lineage>
        <taxon>Bacteria</taxon>
        <taxon>Pseudomonadati</taxon>
        <taxon>Pseudomonadota</taxon>
        <taxon>Alphaproteobacteria</taxon>
        <taxon>Rhodobacterales</taxon>
        <taxon>Paracoccaceae</taxon>
        <taxon>Gemmobacter</taxon>
    </lineage>
</organism>
<dbReference type="Pfam" id="PF01435">
    <property type="entry name" value="Peptidase_M48"/>
    <property type="match status" value="1"/>
</dbReference>
<name>A0A398C2A9_9RHOB</name>
<keyword evidence="3 6" id="KW-0378">Hydrolase</keyword>
<dbReference type="Proteomes" id="UP000266649">
    <property type="component" value="Unassembled WGS sequence"/>
</dbReference>
<evidence type="ECO:0000259" key="8">
    <source>
        <dbReference type="Pfam" id="PF01435"/>
    </source>
</evidence>
<evidence type="ECO:0000256" key="1">
    <source>
        <dbReference type="ARBA" id="ARBA00022670"/>
    </source>
</evidence>
<keyword evidence="1 6" id="KW-0645">Protease</keyword>
<keyword evidence="7" id="KW-0472">Membrane</keyword>
<accession>A0A398C2A9</accession>
<gene>
    <name evidence="9" type="ORF">D2N39_00790</name>
</gene>
<dbReference type="EMBL" id="QXXQ01000001">
    <property type="protein sequence ID" value="RID93496.1"/>
    <property type="molecule type" value="Genomic_DNA"/>
</dbReference>
<dbReference type="PANTHER" id="PTHR22726">
    <property type="entry name" value="METALLOENDOPEPTIDASE OMA1"/>
    <property type="match status" value="1"/>
</dbReference>
<feature type="domain" description="Peptidase M48" evidence="8">
    <location>
        <begin position="35"/>
        <end position="220"/>
    </location>
</feature>
<dbReference type="GO" id="GO:0051603">
    <property type="term" value="P:proteolysis involved in protein catabolic process"/>
    <property type="evidence" value="ECO:0007669"/>
    <property type="project" value="TreeGrafter"/>
</dbReference>
<comment type="cofactor">
    <cofactor evidence="6">
        <name>Zn(2+)</name>
        <dbReference type="ChEBI" id="CHEBI:29105"/>
    </cofactor>
    <text evidence="6">Binds 1 zinc ion per subunit.</text>
</comment>
<dbReference type="GO" id="GO:0016020">
    <property type="term" value="C:membrane"/>
    <property type="evidence" value="ECO:0007669"/>
    <property type="project" value="TreeGrafter"/>
</dbReference>
<evidence type="ECO:0000256" key="4">
    <source>
        <dbReference type="ARBA" id="ARBA00022833"/>
    </source>
</evidence>
<proteinExistence type="inferred from homology"/>
<dbReference type="Gene3D" id="3.30.2010.10">
    <property type="entry name" value="Metalloproteases ('zincins'), catalytic domain"/>
    <property type="match status" value="1"/>
</dbReference>
<evidence type="ECO:0000313" key="10">
    <source>
        <dbReference type="Proteomes" id="UP000266649"/>
    </source>
</evidence>
<dbReference type="PANTHER" id="PTHR22726:SF1">
    <property type="entry name" value="METALLOENDOPEPTIDASE OMA1, MITOCHONDRIAL"/>
    <property type="match status" value="1"/>
</dbReference>
<evidence type="ECO:0000256" key="7">
    <source>
        <dbReference type="SAM" id="Phobius"/>
    </source>
</evidence>
<keyword evidence="5 6" id="KW-0482">Metalloprotease</keyword>
<dbReference type="OrthoDB" id="9810445at2"/>
<dbReference type="RefSeq" id="WP_119132915.1">
    <property type="nucleotide sequence ID" value="NZ_QXXQ01000001.1"/>
</dbReference>
<evidence type="ECO:0000256" key="2">
    <source>
        <dbReference type="ARBA" id="ARBA00022723"/>
    </source>
</evidence>
<keyword evidence="10" id="KW-1185">Reference proteome</keyword>
<dbReference type="InterPro" id="IPR051156">
    <property type="entry name" value="Mito/Outer_Membr_Metalloprot"/>
</dbReference>
<dbReference type="AlphaFoldDB" id="A0A398C2A9"/>
<comment type="similarity">
    <text evidence="6">Belongs to the peptidase M48 family.</text>
</comment>
<feature type="transmembrane region" description="Helical" evidence="7">
    <location>
        <begin position="125"/>
        <end position="150"/>
    </location>
</feature>
<evidence type="ECO:0000256" key="6">
    <source>
        <dbReference type="RuleBase" id="RU003983"/>
    </source>
</evidence>
<keyword evidence="7" id="KW-1133">Transmembrane helix</keyword>
<reference evidence="9 10" key="1">
    <citation type="submission" date="2018-09" db="EMBL/GenBank/DDBJ databases">
        <title>Gemmobacter lutimaris sp. nov., a marine bacterium isolated from tidal flat.</title>
        <authorList>
            <person name="Lee D.W."/>
            <person name="Yoo Y."/>
            <person name="Kim J.-J."/>
            <person name="Kim B.S."/>
        </authorList>
    </citation>
    <scope>NUCLEOTIDE SEQUENCE [LARGE SCALE GENOMIC DNA]</scope>
    <source>
        <strain evidence="9 10">YJ-T1-11</strain>
    </source>
</reference>
<evidence type="ECO:0000256" key="3">
    <source>
        <dbReference type="ARBA" id="ARBA00022801"/>
    </source>
</evidence>
<keyword evidence="7" id="KW-0812">Transmembrane</keyword>
<dbReference type="GO" id="GO:0046872">
    <property type="term" value="F:metal ion binding"/>
    <property type="evidence" value="ECO:0007669"/>
    <property type="project" value="UniProtKB-KW"/>
</dbReference>
<dbReference type="CDD" id="cd07332">
    <property type="entry name" value="M48C_Oma1_like"/>
    <property type="match status" value="1"/>
</dbReference>
<evidence type="ECO:0000313" key="9">
    <source>
        <dbReference type="EMBL" id="RID93496.1"/>
    </source>
</evidence>
<comment type="caution">
    <text evidence="9">The sequence shown here is derived from an EMBL/GenBank/DDBJ whole genome shotgun (WGS) entry which is preliminary data.</text>
</comment>
<sequence length="229" mass="25146">MLKLAPVLLALAYALLMYRFSVWRSAKELDARSHPLRDAGLEPLMQRMAKALDLPRIAVHVYDVAPVNGLAAADGRIFLTSGFMQKYRAGSVTAEELASVIAHELGHVALGHTRRRMIDFTGANAVFVMLTALLSRFIPVIGIWIANLISTALMARLSRRDEFEADAYASALLVKAGIGTAPQKSLFRKLAGLTGDRHNALPAWLLSHPATEERIHAIETNEARWKVNG</sequence>
<protein>
    <submittedName>
        <fullName evidence="9">Peptidase M48</fullName>
    </submittedName>
</protein>
<evidence type="ECO:0000256" key="5">
    <source>
        <dbReference type="ARBA" id="ARBA00023049"/>
    </source>
</evidence>
<keyword evidence="4 6" id="KW-0862">Zinc</keyword>
<keyword evidence="2" id="KW-0479">Metal-binding</keyword>
<dbReference type="InterPro" id="IPR001915">
    <property type="entry name" value="Peptidase_M48"/>
</dbReference>
<dbReference type="GO" id="GO:0004222">
    <property type="term" value="F:metalloendopeptidase activity"/>
    <property type="evidence" value="ECO:0007669"/>
    <property type="project" value="InterPro"/>
</dbReference>